<dbReference type="RefSeq" id="WP_019434484.1">
    <property type="nucleotide sequence ID" value="NZ_CP054938.1"/>
</dbReference>
<dbReference type="AlphaFoldDB" id="A0A1I6VIN4"/>
<dbReference type="EMBL" id="FPAB01000008">
    <property type="protein sequence ID" value="SFT13491.1"/>
    <property type="molecule type" value="Genomic_DNA"/>
</dbReference>
<evidence type="ECO:0000259" key="1">
    <source>
        <dbReference type="Pfam" id="PF12697"/>
    </source>
</evidence>
<gene>
    <name evidence="2" type="ORF">SAMN05444716_108138</name>
</gene>
<dbReference type="Proteomes" id="UP000198873">
    <property type="component" value="Unassembled WGS sequence"/>
</dbReference>
<dbReference type="InterPro" id="IPR000073">
    <property type="entry name" value="AB_hydrolase_1"/>
</dbReference>
<dbReference type="GO" id="GO:0016787">
    <property type="term" value="F:hydrolase activity"/>
    <property type="evidence" value="ECO:0007669"/>
    <property type="project" value="UniProtKB-KW"/>
</dbReference>
<dbReference type="SUPFAM" id="SSF53474">
    <property type="entry name" value="alpha/beta-Hydrolases"/>
    <property type="match status" value="1"/>
</dbReference>
<reference evidence="3" key="1">
    <citation type="submission" date="2016-10" db="EMBL/GenBank/DDBJ databases">
        <authorList>
            <person name="Varghese N."/>
            <person name="Submissions S."/>
        </authorList>
    </citation>
    <scope>NUCLEOTIDE SEQUENCE [LARGE SCALE GENOMIC DNA]</scope>
    <source>
        <strain evidence="3">CGMCC 4.7047</strain>
    </source>
</reference>
<protein>
    <submittedName>
        <fullName evidence="2">Lysophospholipase, alpha-beta hydrolase superfamily</fullName>
    </submittedName>
</protein>
<keyword evidence="3" id="KW-1185">Reference proteome</keyword>
<name>A0A1I6VIN4_9ACTN</name>
<evidence type="ECO:0000313" key="3">
    <source>
        <dbReference type="Proteomes" id="UP000198873"/>
    </source>
</evidence>
<organism evidence="2 3">
    <name type="scientific">Streptomyces harbinensis</name>
    <dbReference type="NCBI Taxonomy" id="1176198"/>
    <lineage>
        <taxon>Bacteria</taxon>
        <taxon>Bacillati</taxon>
        <taxon>Actinomycetota</taxon>
        <taxon>Actinomycetes</taxon>
        <taxon>Kitasatosporales</taxon>
        <taxon>Streptomycetaceae</taxon>
        <taxon>Streptomyces</taxon>
    </lineage>
</organism>
<accession>A0A1I6VIN4</accession>
<evidence type="ECO:0000313" key="2">
    <source>
        <dbReference type="EMBL" id="SFT13491.1"/>
    </source>
</evidence>
<sequence length="292" mass="31946">MAVTTDLTRGALRLTSRVAPSLAVRAALPAFRRPRATARRHPEEEPVMRAARARTLTVDGQDVAVYRWGTGERPVLLLHGWMFRASRFAPLVRALTDRGYSPVAFDAPSHGESPAGEATILQYGATARLLAPADGHYEAVIGHSVGALAGFWAVREEVTATRLIALAPMPGFDFLADSFCAGAGLTGRARTLLRTRIEEEVFPGVPAIWERFSATYRPDRLTLPLLVVHDEDDDMIPVAHARRIAEIYGDRADLLVTRGLGHRRIIRDPHVIDSVLDFVSATDPVHEALPEG</sequence>
<dbReference type="InterPro" id="IPR029058">
    <property type="entry name" value="AB_hydrolase_fold"/>
</dbReference>
<keyword evidence="2" id="KW-0378">Hydrolase</keyword>
<proteinExistence type="predicted"/>
<dbReference type="Pfam" id="PF12697">
    <property type="entry name" value="Abhydrolase_6"/>
    <property type="match status" value="1"/>
</dbReference>
<dbReference type="STRING" id="1176198.SAMN05444716_108138"/>
<dbReference type="Gene3D" id="3.40.50.1820">
    <property type="entry name" value="alpha/beta hydrolase"/>
    <property type="match status" value="1"/>
</dbReference>
<feature type="domain" description="AB hydrolase-1" evidence="1">
    <location>
        <begin position="75"/>
        <end position="269"/>
    </location>
</feature>